<reference evidence="2" key="1">
    <citation type="submission" date="2011-02" db="EMBL/GenBank/DDBJ databases">
        <title>The genome of the leaf-cutting ant Acromyrmex echinatior suggests key adaptations to social evolution and fungus farming.</title>
        <authorList>
            <person name="Nygaard S."/>
            <person name="Zhang G."/>
        </authorList>
    </citation>
    <scope>NUCLEOTIDE SEQUENCE</scope>
</reference>
<gene>
    <name evidence="2" type="ORF">G5I_08639</name>
</gene>
<dbReference type="InParanoid" id="F4WS29"/>
<evidence type="ECO:0000313" key="2">
    <source>
        <dbReference type="EMBL" id="EGI63008.1"/>
    </source>
</evidence>
<keyword evidence="3" id="KW-1185">Reference proteome</keyword>
<dbReference type="Proteomes" id="UP000007755">
    <property type="component" value="Unassembled WGS sequence"/>
</dbReference>
<accession>F4WS29</accession>
<feature type="compositionally biased region" description="Basic residues" evidence="1">
    <location>
        <begin position="87"/>
        <end position="100"/>
    </location>
</feature>
<evidence type="ECO:0000313" key="3">
    <source>
        <dbReference type="Proteomes" id="UP000007755"/>
    </source>
</evidence>
<protein>
    <submittedName>
        <fullName evidence="2">Uncharacterized protein</fullName>
    </submittedName>
</protein>
<dbReference type="EMBL" id="GL888295">
    <property type="protein sequence ID" value="EGI63008.1"/>
    <property type="molecule type" value="Genomic_DNA"/>
</dbReference>
<organism evidence="3">
    <name type="scientific">Acromyrmex echinatior</name>
    <name type="common">Panamanian leafcutter ant</name>
    <name type="synonym">Acromyrmex octospinosus echinatior</name>
    <dbReference type="NCBI Taxonomy" id="103372"/>
    <lineage>
        <taxon>Eukaryota</taxon>
        <taxon>Metazoa</taxon>
        <taxon>Ecdysozoa</taxon>
        <taxon>Arthropoda</taxon>
        <taxon>Hexapoda</taxon>
        <taxon>Insecta</taxon>
        <taxon>Pterygota</taxon>
        <taxon>Neoptera</taxon>
        <taxon>Endopterygota</taxon>
        <taxon>Hymenoptera</taxon>
        <taxon>Apocrita</taxon>
        <taxon>Aculeata</taxon>
        <taxon>Formicoidea</taxon>
        <taxon>Formicidae</taxon>
        <taxon>Myrmicinae</taxon>
        <taxon>Acromyrmex</taxon>
    </lineage>
</organism>
<evidence type="ECO:0000256" key="1">
    <source>
        <dbReference type="SAM" id="MobiDB-lite"/>
    </source>
</evidence>
<sequence>MAYKQEAGLQSRVSSYLRQGPAAARSVSCKHSIKHSPILTLSRKNPYYLFVENGYQGYQHQRSKSQVLAHHAPDGKRAGADPQSRSRAARRICRDMRRKNLVTGDGNEPRRKRYDHSSINKLEPCHPMPDHRHVHIGGSISGDELASYPLRACPSWPCRVKTQEE</sequence>
<proteinExistence type="predicted"/>
<feature type="region of interest" description="Disordered" evidence="1">
    <location>
        <begin position="61"/>
        <end position="115"/>
    </location>
</feature>
<name>F4WS29_ACREC</name>
<dbReference type="AlphaFoldDB" id="F4WS29"/>